<evidence type="ECO:0000313" key="3">
    <source>
        <dbReference type="Proteomes" id="UP001165396"/>
    </source>
</evidence>
<name>A0ABT1Z0A9_9RHOB</name>
<feature type="chain" id="PRO_5046703059" description="Argininosuccinate lyase" evidence="1">
    <location>
        <begin position="23"/>
        <end position="106"/>
    </location>
</feature>
<accession>A0ABT1Z0A9</accession>
<keyword evidence="1" id="KW-0732">Signal</keyword>
<organism evidence="2 3">
    <name type="scientific">Pseudosulfitobacter koreensis</name>
    <dbReference type="NCBI Taxonomy" id="2968472"/>
    <lineage>
        <taxon>Bacteria</taxon>
        <taxon>Pseudomonadati</taxon>
        <taxon>Pseudomonadota</taxon>
        <taxon>Alphaproteobacteria</taxon>
        <taxon>Rhodobacterales</taxon>
        <taxon>Roseobacteraceae</taxon>
        <taxon>Pseudosulfitobacter</taxon>
    </lineage>
</organism>
<comment type="caution">
    <text evidence="2">The sequence shown here is derived from an EMBL/GenBank/DDBJ whole genome shotgun (WGS) entry which is preliminary data.</text>
</comment>
<evidence type="ECO:0000256" key="1">
    <source>
        <dbReference type="SAM" id="SignalP"/>
    </source>
</evidence>
<evidence type="ECO:0008006" key="4">
    <source>
        <dbReference type="Google" id="ProtNLM"/>
    </source>
</evidence>
<evidence type="ECO:0000313" key="2">
    <source>
        <dbReference type="EMBL" id="MCR8826572.1"/>
    </source>
</evidence>
<proteinExistence type="predicted"/>
<protein>
    <recommendedName>
        <fullName evidence="4">Argininosuccinate lyase</fullName>
    </recommendedName>
</protein>
<keyword evidence="3" id="KW-1185">Reference proteome</keyword>
<reference evidence="2" key="1">
    <citation type="submission" date="2022-07" db="EMBL/GenBank/DDBJ databases">
        <title>Pseudosulfitobacter sp. strain AP-MA-4, whole genome sequence.</title>
        <authorList>
            <person name="Jiang Y."/>
        </authorList>
    </citation>
    <scope>NUCLEOTIDE SEQUENCE</scope>
    <source>
        <strain evidence="2">AP-MA-4</strain>
    </source>
</reference>
<dbReference type="RefSeq" id="WP_258294279.1">
    <property type="nucleotide sequence ID" value="NZ_JANKJG010000005.1"/>
</dbReference>
<gene>
    <name evidence="2" type="ORF">NTA49_08480</name>
</gene>
<dbReference type="EMBL" id="JANKJG010000005">
    <property type="protein sequence ID" value="MCR8826572.1"/>
    <property type="molecule type" value="Genomic_DNA"/>
</dbReference>
<dbReference type="Proteomes" id="UP001165396">
    <property type="component" value="Unassembled WGS sequence"/>
</dbReference>
<sequence>MKYSNVAALTAALFTLPFMADAAGFDLVNKTGYTITEVYAGPSNESNWGENILTGQIRTGQELVVTLDTDGYGCMWDVMYVFSDGDTFEEFDVDICRINGDQFVID</sequence>
<feature type="signal peptide" evidence="1">
    <location>
        <begin position="1"/>
        <end position="22"/>
    </location>
</feature>